<evidence type="ECO:0000313" key="12">
    <source>
        <dbReference type="Proteomes" id="UP000807342"/>
    </source>
</evidence>
<dbReference type="PROSITE" id="PS01130">
    <property type="entry name" value="SLC26A"/>
    <property type="match status" value="1"/>
</dbReference>
<feature type="region of interest" description="Disordered" evidence="8">
    <location>
        <begin position="677"/>
        <end position="706"/>
    </location>
</feature>
<evidence type="ECO:0000256" key="4">
    <source>
        <dbReference type="ARBA" id="ARBA00022692"/>
    </source>
</evidence>
<keyword evidence="12" id="KW-1185">Reference proteome</keyword>
<evidence type="ECO:0000313" key="11">
    <source>
        <dbReference type="EMBL" id="KAF9448356.1"/>
    </source>
</evidence>
<evidence type="ECO:0000256" key="9">
    <source>
        <dbReference type="SAM" id="Phobius"/>
    </source>
</evidence>
<evidence type="ECO:0000256" key="3">
    <source>
        <dbReference type="ARBA" id="ARBA00022448"/>
    </source>
</evidence>
<feature type="transmembrane region" description="Helical" evidence="9">
    <location>
        <begin position="389"/>
        <end position="409"/>
    </location>
</feature>
<feature type="transmembrane region" description="Helical" evidence="9">
    <location>
        <begin position="228"/>
        <end position="246"/>
    </location>
</feature>
<comment type="similarity">
    <text evidence="2">Belongs to the SLC26A/SulP transporter (TC 2.A.53) family.</text>
</comment>
<dbReference type="FunFam" id="3.30.750.24:FF:000046">
    <property type="entry name" value="Solute carrier family 26 (Sodium-independent sulfate anion transporter), member 11"/>
    <property type="match status" value="1"/>
</dbReference>
<accession>A0A9P6C1E3</accession>
<name>A0A9P6C1E3_9AGAR</name>
<dbReference type="InterPro" id="IPR002645">
    <property type="entry name" value="STAS_dom"/>
</dbReference>
<dbReference type="GO" id="GO:0008271">
    <property type="term" value="F:secondary active sulfate transmembrane transporter activity"/>
    <property type="evidence" value="ECO:0007669"/>
    <property type="project" value="InterPro"/>
</dbReference>
<dbReference type="InterPro" id="IPR036513">
    <property type="entry name" value="STAS_dom_sf"/>
</dbReference>
<keyword evidence="5 9" id="KW-1133">Transmembrane helix</keyword>
<proteinExistence type="inferred from homology"/>
<dbReference type="CDD" id="cd07042">
    <property type="entry name" value="STAS_SulP_like_sulfate_transporter"/>
    <property type="match status" value="1"/>
</dbReference>
<comment type="caution">
    <text evidence="11">The sequence shown here is derived from an EMBL/GenBank/DDBJ whole genome shotgun (WGS) entry which is preliminary data.</text>
</comment>
<dbReference type="Pfam" id="PF00916">
    <property type="entry name" value="Sulfate_transp"/>
    <property type="match status" value="1"/>
</dbReference>
<feature type="transmembrane region" description="Helical" evidence="9">
    <location>
        <begin position="316"/>
        <end position="338"/>
    </location>
</feature>
<feature type="transmembrane region" description="Helical" evidence="9">
    <location>
        <begin position="60"/>
        <end position="82"/>
    </location>
</feature>
<feature type="transmembrane region" description="Helical" evidence="9">
    <location>
        <begin position="445"/>
        <end position="462"/>
    </location>
</feature>
<dbReference type="PROSITE" id="PS50801">
    <property type="entry name" value="STAS"/>
    <property type="match status" value="1"/>
</dbReference>
<dbReference type="GO" id="GO:1902434">
    <property type="term" value="P:sulfate import across plasma membrane"/>
    <property type="evidence" value="ECO:0007669"/>
    <property type="project" value="UniProtKB-ARBA"/>
</dbReference>
<dbReference type="NCBIfam" id="TIGR00815">
    <property type="entry name" value="sulP"/>
    <property type="match status" value="1"/>
</dbReference>
<feature type="transmembrane region" description="Helical" evidence="9">
    <location>
        <begin position="146"/>
        <end position="171"/>
    </location>
</feature>
<evidence type="ECO:0000256" key="5">
    <source>
        <dbReference type="ARBA" id="ARBA00022989"/>
    </source>
</evidence>
<dbReference type="Pfam" id="PF01740">
    <property type="entry name" value="STAS"/>
    <property type="match status" value="1"/>
</dbReference>
<evidence type="ECO:0000256" key="6">
    <source>
        <dbReference type="ARBA" id="ARBA00023136"/>
    </source>
</evidence>
<reference evidence="11" key="1">
    <citation type="submission" date="2020-11" db="EMBL/GenBank/DDBJ databases">
        <authorList>
            <consortium name="DOE Joint Genome Institute"/>
            <person name="Ahrendt S."/>
            <person name="Riley R."/>
            <person name="Andreopoulos W."/>
            <person name="Labutti K."/>
            <person name="Pangilinan J."/>
            <person name="Ruiz-Duenas F.J."/>
            <person name="Barrasa J.M."/>
            <person name="Sanchez-Garcia M."/>
            <person name="Camarero S."/>
            <person name="Miyauchi S."/>
            <person name="Serrano A."/>
            <person name="Linde D."/>
            <person name="Babiker R."/>
            <person name="Drula E."/>
            <person name="Ayuso-Fernandez I."/>
            <person name="Pacheco R."/>
            <person name="Padilla G."/>
            <person name="Ferreira P."/>
            <person name="Barriuso J."/>
            <person name="Kellner H."/>
            <person name="Castanera R."/>
            <person name="Alfaro M."/>
            <person name="Ramirez L."/>
            <person name="Pisabarro A.G."/>
            <person name="Kuo A."/>
            <person name="Tritt A."/>
            <person name="Lipzen A."/>
            <person name="He G."/>
            <person name="Yan M."/>
            <person name="Ng V."/>
            <person name="Cullen D."/>
            <person name="Martin F."/>
            <person name="Rosso M.-N."/>
            <person name="Henrissat B."/>
            <person name="Hibbett D."/>
            <person name="Martinez A.T."/>
            <person name="Grigoriev I.V."/>
        </authorList>
    </citation>
    <scope>NUCLEOTIDE SEQUENCE</scope>
    <source>
        <strain evidence="11">MF-IS2</strain>
    </source>
</reference>
<feature type="transmembrane region" description="Helical" evidence="9">
    <location>
        <begin position="258"/>
        <end position="281"/>
    </location>
</feature>
<evidence type="ECO:0000256" key="7">
    <source>
        <dbReference type="ARBA" id="ARBA00054315"/>
    </source>
</evidence>
<gene>
    <name evidence="11" type="ORF">P691DRAFT_669576</name>
</gene>
<protein>
    <submittedName>
        <fullName evidence="11">High affinity sulfate permease</fullName>
    </submittedName>
</protein>
<comment type="function">
    <text evidence="7">High affinity uptake of sulfate into the cell.</text>
</comment>
<dbReference type="InterPro" id="IPR018045">
    <property type="entry name" value="S04_transporter_CS"/>
</dbReference>
<evidence type="ECO:0000259" key="10">
    <source>
        <dbReference type="PROSITE" id="PS50801"/>
    </source>
</evidence>
<organism evidence="11 12">
    <name type="scientific">Macrolepiota fuliginosa MF-IS2</name>
    <dbReference type="NCBI Taxonomy" id="1400762"/>
    <lineage>
        <taxon>Eukaryota</taxon>
        <taxon>Fungi</taxon>
        <taxon>Dikarya</taxon>
        <taxon>Basidiomycota</taxon>
        <taxon>Agaricomycotina</taxon>
        <taxon>Agaricomycetes</taxon>
        <taxon>Agaricomycetidae</taxon>
        <taxon>Agaricales</taxon>
        <taxon>Agaricineae</taxon>
        <taxon>Agaricaceae</taxon>
        <taxon>Macrolepiota</taxon>
    </lineage>
</organism>
<evidence type="ECO:0000256" key="8">
    <source>
        <dbReference type="SAM" id="MobiDB-lite"/>
    </source>
</evidence>
<evidence type="ECO:0000256" key="1">
    <source>
        <dbReference type="ARBA" id="ARBA00004141"/>
    </source>
</evidence>
<comment type="subcellular location">
    <subcellularLocation>
        <location evidence="1">Membrane</location>
        <topology evidence="1">Multi-pass membrane protein</topology>
    </subcellularLocation>
</comment>
<dbReference type="GO" id="GO:0016020">
    <property type="term" value="C:membrane"/>
    <property type="evidence" value="ECO:0007669"/>
    <property type="project" value="UniProtKB-SubCell"/>
</dbReference>
<dbReference type="PANTHER" id="PTHR11814">
    <property type="entry name" value="SULFATE TRANSPORTER"/>
    <property type="match status" value="1"/>
</dbReference>
<evidence type="ECO:0000256" key="2">
    <source>
        <dbReference type="ARBA" id="ARBA00008692"/>
    </source>
</evidence>
<feature type="compositionally biased region" description="Basic and acidic residues" evidence="8">
    <location>
        <begin position="696"/>
        <end position="706"/>
    </location>
</feature>
<dbReference type="AlphaFoldDB" id="A0A9P6C1E3"/>
<dbReference type="InterPro" id="IPR011547">
    <property type="entry name" value="SLC26A/SulP_dom"/>
</dbReference>
<dbReference type="OrthoDB" id="288203at2759"/>
<dbReference type="EMBL" id="MU151164">
    <property type="protein sequence ID" value="KAF9448356.1"/>
    <property type="molecule type" value="Genomic_DNA"/>
</dbReference>
<keyword evidence="3" id="KW-0813">Transport</keyword>
<keyword evidence="6 9" id="KW-0472">Membrane</keyword>
<dbReference type="Gene3D" id="3.30.750.24">
    <property type="entry name" value="STAS domain"/>
    <property type="match status" value="1"/>
</dbReference>
<sequence length="755" mass="83281">MVIAAVKKTSKKVVNYPEHDVEFVSSKDWLSRFWVNPLPPTKAYLLSLFPILTWIHRYNVGWLTGDVIAGLTVGMVLVPQSMSYAQIATLPPQYGLYSSFIGVLIYCFFATSKDVSIGPVAVMSLTVANVIKHVQESHPGEWDGPTIATALALVTGFIVLGIGLLRIGWIVEFIPMPAVSGFMTGSAINIAAGQVPGLMGITGFDTRAATYRVIINTLKGLPRTTLDAAWGLTGLFALYFIRQVCAWATKKWPRRARWLFFVSVLRNAFVILILTIAAWLYCRRRRDAKGNFPIKILKDVPAGFKHVRRPFIDHSLVSALAPELPVATIILLLEHIAISKSFGRLNGYKINPNQELIAIGVTNTVGSCFGAYPATGSFSRSALKSKSGVRTPLGGVITAIVVVVALYGLTDAFFWIPNAGLSAIIIHAVADLVASPEQVFRYWRVSPLEFFIWLAAVLVTVFSSIENGIYTSIVASIALLLIRLAHPRGSFLGKVSVETEAGDKKETREIFLPIKENGVNNPRVKIVPPAPGILIYRFEESYLYPNCSIVNSALVDYVKENMRRGKDLSTIKLHDRPWNDNGPRRSSALDQVMNEKKPWLHAIVLDFSTVSHIDTTATQALIDARTEIERWTDYPVEFHFATVLSPWIRRALVAGGFGYGKSHSKVPREVAAVVPYRDGRLPDDTSSQTGSDIETGDTKDPVKNEESVVEARAWEPVLTEDTPFFHIDLVSAVRTAESGLDRVSMLDRKTSEAEA</sequence>
<keyword evidence="4 9" id="KW-0812">Transmembrane</keyword>
<feature type="domain" description="STAS" evidence="10">
    <location>
        <begin position="531"/>
        <end position="657"/>
    </location>
</feature>
<feature type="transmembrane region" description="Helical" evidence="9">
    <location>
        <begin position="94"/>
        <end position="111"/>
    </location>
</feature>
<dbReference type="InterPro" id="IPR001902">
    <property type="entry name" value="SLC26A/SulP_fam"/>
</dbReference>
<dbReference type="Proteomes" id="UP000807342">
    <property type="component" value="Unassembled WGS sequence"/>
</dbReference>
<feature type="transmembrane region" description="Helical" evidence="9">
    <location>
        <begin position="117"/>
        <end position="134"/>
    </location>
</feature>